<gene>
    <name evidence="1" type="ORF">RJ639_046879</name>
</gene>
<comment type="caution">
    <text evidence="1">The sequence shown here is derived from an EMBL/GenBank/DDBJ whole genome shotgun (WGS) entry which is preliminary data.</text>
</comment>
<keyword evidence="2" id="KW-1185">Reference proteome</keyword>
<name>A0AA88W832_9ASTE</name>
<protein>
    <submittedName>
        <fullName evidence="1">Uncharacterized protein</fullName>
    </submittedName>
</protein>
<dbReference type="AlphaFoldDB" id="A0AA88W832"/>
<evidence type="ECO:0000313" key="2">
    <source>
        <dbReference type="Proteomes" id="UP001188597"/>
    </source>
</evidence>
<dbReference type="Gene3D" id="3.30.310.80">
    <property type="entry name" value="Kinase associated domain 1, KA1"/>
    <property type="match status" value="1"/>
</dbReference>
<evidence type="ECO:0000313" key="1">
    <source>
        <dbReference type="EMBL" id="KAK3021308.1"/>
    </source>
</evidence>
<sequence>MDNSWFKKAAQKQCVKHGNGPDKCLGPCDNTNDVSEFLFTSTKPASVTIVKFEETDGHLKLKVNKEEAELLKLEGSNEGRNGPVSIDVYV</sequence>
<dbReference type="Proteomes" id="UP001188597">
    <property type="component" value="Unassembled WGS sequence"/>
</dbReference>
<proteinExistence type="predicted"/>
<accession>A0AA88W832</accession>
<dbReference type="EMBL" id="JAVXUP010000767">
    <property type="protein sequence ID" value="KAK3021308.1"/>
    <property type="molecule type" value="Genomic_DNA"/>
</dbReference>
<organism evidence="1 2">
    <name type="scientific">Escallonia herrerae</name>
    <dbReference type="NCBI Taxonomy" id="1293975"/>
    <lineage>
        <taxon>Eukaryota</taxon>
        <taxon>Viridiplantae</taxon>
        <taxon>Streptophyta</taxon>
        <taxon>Embryophyta</taxon>
        <taxon>Tracheophyta</taxon>
        <taxon>Spermatophyta</taxon>
        <taxon>Magnoliopsida</taxon>
        <taxon>eudicotyledons</taxon>
        <taxon>Gunneridae</taxon>
        <taxon>Pentapetalae</taxon>
        <taxon>asterids</taxon>
        <taxon>campanulids</taxon>
        <taxon>Escalloniales</taxon>
        <taxon>Escalloniaceae</taxon>
        <taxon>Escallonia</taxon>
    </lineage>
</organism>
<reference evidence="1" key="1">
    <citation type="submission" date="2022-12" db="EMBL/GenBank/DDBJ databases">
        <title>Draft genome assemblies for two species of Escallonia (Escalloniales).</title>
        <authorList>
            <person name="Chanderbali A."/>
            <person name="Dervinis C."/>
            <person name="Anghel I."/>
            <person name="Soltis D."/>
            <person name="Soltis P."/>
            <person name="Zapata F."/>
        </authorList>
    </citation>
    <scope>NUCLEOTIDE SEQUENCE</scope>
    <source>
        <strain evidence="1">UCBG64.0493</strain>
        <tissue evidence="1">Leaf</tissue>
    </source>
</reference>